<organism evidence="3 4">
    <name type="scientific">Thauera linaloolentis (strain DSM 12138 / JCM 21573 / CCUG 41526 / CIP 105981 / IAM 15112 / NBRC 102519 / 47Lol)</name>
    <dbReference type="NCBI Taxonomy" id="1123367"/>
    <lineage>
        <taxon>Bacteria</taxon>
        <taxon>Pseudomonadati</taxon>
        <taxon>Pseudomonadota</taxon>
        <taxon>Betaproteobacteria</taxon>
        <taxon>Rhodocyclales</taxon>
        <taxon>Zoogloeaceae</taxon>
        <taxon>Thauera</taxon>
    </lineage>
</organism>
<dbReference type="eggNOG" id="COG0346">
    <property type="taxonomic scope" value="Bacteria"/>
</dbReference>
<proteinExistence type="predicted"/>
<keyword evidence="3" id="KW-0223">Dioxygenase</keyword>
<dbReference type="GO" id="GO:0046872">
    <property type="term" value="F:metal ion binding"/>
    <property type="evidence" value="ECO:0007669"/>
    <property type="project" value="UniProtKB-KW"/>
</dbReference>
<dbReference type="STRING" id="1123367.GCA_000621305_02701"/>
<keyword evidence="1" id="KW-0479">Metal-binding</keyword>
<dbReference type="InterPro" id="IPR004360">
    <property type="entry name" value="Glyas_Fos-R_dOase_dom"/>
</dbReference>
<protein>
    <submittedName>
        <fullName evidence="3">Glyoxalase/bleomycin resistance protein/dioxygenase</fullName>
    </submittedName>
</protein>
<dbReference type="PANTHER" id="PTHR43048">
    <property type="entry name" value="METHYLMALONYL-COA EPIMERASE"/>
    <property type="match status" value="1"/>
</dbReference>
<dbReference type="Proteomes" id="UP000013232">
    <property type="component" value="Unassembled WGS sequence"/>
</dbReference>
<dbReference type="GO" id="GO:0004493">
    <property type="term" value="F:methylmalonyl-CoA epimerase activity"/>
    <property type="evidence" value="ECO:0007669"/>
    <property type="project" value="TreeGrafter"/>
</dbReference>
<name>N6Z067_THAL4</name>
<dbReference type="InterPro" id="IPR029068">
    <property type="entry name" value="Glyas_Bleomycin-R_OHBP_Dase"/>
</dbReference>
<reference evidence="3 4" key="1">
    <citation type="submission" date="2012-09" db="EMBL/GenBank/DDBJ databases">
        <title>Draft Genome Sequences of 6 Strains from Genus Thauera.</title>
        <authorList>
            <person name="Liu B."/>
            <person name="Shapleigh J.P."/>
            <person name="Frostegard A.H."/>
        </authorList>
    </citation>
    <scope>NUCLEOTIDE SEQUENCE [LARGE SCALE GENOMIC DNA]</scope>
    <source>
        <strain evidence="4">47Lol / DSM 12138</strain>
    </source>
</reference>
<keyword evidence="4" id="KW-1185">Reference proteome</keyword>
<keyword evidence="3" id="KW-0560">Oxidoreductase</keyword>
<dbReference type="InterPro" id="IPR037523">
    <property type="entry name" value="VOC_core"/>
</dbReference>
<dbReference type="Pfam" id="PF00903">
    <property type="entry name" value="Glyoxalase"/>
    <property type="match status" value="1"/>
</dbReference>
<evidence type="ECO:0000259" key="2">
    <source>
        <dbReference type="PROSITE" id="PS51819"/>
    </source>
</evidence>
<dbReference type="GO" id="GO:0051213">
    <property type="term" value="F:dioxygenase activity"/>
    <property type="evidence" value="ECO:0007669"/>
    <property type="project" value="UniProtKB-KW"/>
</dbReference>
<feature type="domain" description="VOC" evidence="2">
    <location>
        <begin position="4"/>
        <end position="143"/>
    </location>
</feature>
<evidence type="ECO:0000313" key="4">
    <source>
        <dbReference type="Proteomes" id="UP000013232"/>
    </source>
</evidence>
<dbReference type="GO" id="GO:0046491">
    <property type="term" value="P:L-methylmalonyl-CoA metabolic process"/>
    <property type="evidence" value="ECO:0007669"/>
    <property type="project" value="TreeGrafter"/>
</dbReference>
<dbReference type="PROSITE" id="PS51819">
    <property type="entry name" value="VOC"/>
    <property type="match status" value="1"/>
</dbReference>
<dbReference type="RefSeq" id="WP_004342346.1">
    <property type="nucleotide sequence ID" value="NZ_AMXE01000072.1"/>
</dbReference>
<comment type="caution">
    <text evidence="3">The sequence shown here is derived from an EMBL/GenBank/DDBJ whole genome shotgun (WGS) entry which is preliminary data.</text>
</comment>
<gene>
    <name evidence="3" type="ORF">C666_15095</name>
</gene>
<sequence length="144" mass="15885">MIRAVHHVALSTPDLARMRAFYRDLLGFEEISRVSWPAGQDKIDAVMALRGTAAETVMMRLGAVCVELFQFEAPPQPAPGAAERPVHHHGITHLCFDVEDVDAVYEKMAAAGIRFHSPPQDFGTAKATYGRDPDGNVFELQQLL</sequence>
<dbReference type="InterPro" id="IPR051785">
    <property type="entry name" value="MMCE/EMCE_epimerase"/>
</dbReference>
<dbReference type="EMBL" id="AMXE01000072">
    <property type="protein sequence ID" value="ENO85569.1"/>
    <property type="molecule type" value="Genomic_DNA"/>
</dbReference>
<dbReference type="AlphaFoldDB" id="N6Z067"/>
<evidence type="ECO:0000256" key="1">
    <source>
        <dbReference type="ARBA" id="ARBA00022723"/>
    </source>
</evidence>
<dbReference type="OrthoDB" id="2613830at2"/>
<evidence type="ECO:0000313" key="3">
    <source>
        <dbReference type="EMBL" id="ENO85569.1"/>
    </source>
</evidence>
<dbReference type="Gene3D" id="3.10.180.10">
    <property type="entry name" value="2,3-Dihydroxybiphenyl 1,2-Dioxygenase, domain 1"/>
    <property type="match status" value="1"/>
</dbReference>
<dbReference type="SUPFAM" id="SSF54593">
    <property type="entry name" value="Glyoxalase/Bleomycin resistance protein/Dihydroxybiphenyl dioxygenase"/>
    <property type="match status" value="1"/>
</dbReference>
<dbReference type="PANTHER" id="PTHR43048:SF3">
    <property type="entry name" value="METHYLMALONYL-COA EPIMERASE, MITOCHONDRIAL"/>
    <property type="match status" value="1"/>
</dbReference>
<accession>N6Z067</accession>
<dbReference type="CDD" id="cd06587">
    <property type="entry name" value="VOC"/>
    <property type="match status" value="1"/>
</dbReference>